<organism evidence="1">
    <name type="scientific">marine sediment metagenome</name>
    <dbReference type="NCBI Taxonomy" id="412755"/>
    <lineage>
        <taxon>unclassified sequences</taxon>
        <taxon>metagenomes</taxon>
        <taxon>ecological metagenomes</taxon>
    </lineage>
</organism>
<comment type="caution">
    <text evidence="1">The sequence shown here is derived from an EMBL/GenBank/DDBJ whole genome shotgun (WGS) entry which is preliminary data.</text>
</comment>
<protein>
    <submittedName>
        <fullName evidence="1">Uncharacterized protein</fullName>
    </submittedName>
</protein>
<gene>
    <name evidence="1" type="ORF">LCGC14_1712680</name>
</gene>
<name>A0A0F9HED7_9ZZZZ</name>
<accession>A0A0F9HED7</accession>
<proteinExistence type="predicted"/>
<dbReference type="AlphaFoldDB" id="A0A0F9HED7"/>
<dbReference type="EMBL" id="LAZR01015298">
    <property type="protein sequence ID" value="KKM13791.1"/>
    <property type="molecule type" value="Genomic_DNA"/>
</dbReference>
<reference evidence="1" key="1">
    <citation type="journal article" date="2015" name="Nature">
        <title>Complex archaea that bridge the gap between prokaryotes and eukaryotes.</title>
        <authorList>
            <person name="Spang A."/>
            <person name="Saw J.H."/>
            <person name="Jorgensen S.L."/>
            <person name="Zaremba-Niedzwiedzka K."/>
            <person name="Martijn J."/>
            <person name="Lind A.E."/>
            <person name="van Eijk R."/>
            <person name="Schleper C."/>
            <person name="Guy L."/>
            <person name="Ettema T.J."/>
        </authorList>
    </citation>
    <scope>NUCLEOTIDE SEQUENCE</scope>
</reference>
<evidence type="ECO:0000313" key="1">
    <source>
        <dbReference type="EMBL" id="KKM13791.1"/>
    </source>
</evidence>
<sequence length="83" mass="9722">MGDAREGRGREGFSKKSFDKGWDKAFSLCKNRKCQWKYICYRYLATPRFNQNYAEFDIVNGQCEGFKDTASLSFKQRKLDNGD</sequence>